<dbReference type="SUPFAM" id="SSF53474">
    <property type="entry name" value="alpha/beta-Hydrolases"/>
    <property type="match status" value="1"/>
</dbReference>
<dbReference type="RefSeq" id="WP_144992250.1">
    <property type="nucleotide sequence ID" value="NZ_VNJK01000002.1"/>
</dbReference>
<keyword evidence="1" id="KW-0378">Hydrolase</keyword>
<accession>A0A559IPP9</accession>
<dbReference type="PANTHER" id="PTHR42776:SF27">
    <property type="entry name" value="DIPEPTIDYL PEPTIDASE FAMILY MEMBER 6"/>
    <property type="match status" value="1"/>
</dbReference>
<evidence type="ECO:0000313" key="4">
    <source>
        <dbReference type="Proteomes" id="UP000318102"/>
    </source>
</evidence>
<dbReference type="Proteomes" id="UP000318102">
    <property type="component" value="Unassembled WGS sequence"/>
</dbReference>
<evidence type="ECO:0000313" key="3">
    <source>
        <dbReference type="EMBL" id="TVX89605.1"/>
    </source>
</evidence>
<sequence>MINFPKPDAEQYYKSFVIRNFDVSADESRLVFSSNMNGKLDMYAIELHDEISYPYPLTYQGQSCNFIKIDPQGRHILAGFDHEGNESYHLYALRPEGGVPLKLVEGEPTDKFFFSSLSEDGQRLYYGTSQNNPQFINTYALDLKTREQKLIVEGKDAMTSLLAVSPDEKKIVYGKGYSNTYHVALVRGADEVEACLTPSADEEQVTANVRFIDNDTIIFTTDYKAEFAYAAKYTISTGEFQTLFEIPQEGVSELHWHKESRSIYVLTEKGVEDGLYVYAYDTGNLEALKLPTSVVEHMHVAASGKLYILARGAVDPDNIYKYDNGKWTMLTRNIVLGLTREDLVTPETVKYTSFDGMEIEALLFRAKDELANGYTIFWPHGGPQYAERKHFRSMFQYLLAEGYHLFCPNFRGSTCYGRSFTKLVEREWGEGPRKDCLAGMDWLFEQGISSRERLFVMGGSYGGYMTLLLAGRNADYFRAAVDIVGVSNLFTFVKSVPEFWKPMMDRWIGDPERDHERFVKDSPITYLDQMVNPMLIIQGANDPRVVKAESDQIVEALRAQGRDVEYLVFDDEGHGISRTENNITACRRVSAFLKRNQG</sequence>
<dbReference type="OrthoDB" id="108903at2"/>
<dbReference type="AlphaFoldDB" id="A0A559IPP9"/>
<dbReference type="Gene3D" id="2.120.10.30">
    <property type="entry name" value="TolB, C-terminal domain"/>
    <property type="match status" value="1"/>
</dbReference>
<organism evidence="3 4">
    <name type="scientific">Paenibacillus agilis</name>
    <dbReference type="NCBI Taxonomy" id="3020863"/>
    <lineage>
        <taxon>Bacteria</taxon>
        <taxon>Bacillati</taxon>
        <taxon>Bacillota</taxon>
        <taxon>Bacilli</taxon>
        <taxon>Bacillales</taxon>
        <taxon>Paenibacillaceae</taxon>
        <taxon>Paenibacillus</taxon>
    </lineage>
</organism>
<dbReference type="SUPFAM" id="SSF82171">
    <property type="entry name" value="DPP6 N-terminal domain-like"/>
    <property type="match status" value="1"/>
</dbReference>
<dbReference type="Gene3D" id="3.40.50.1820">
    <property type="entry name" value="alpha/beta hydrolase"/>
    <property type="match status" value="1"/>
</dbReference>
<proteinExistence type="predicted"/>
<dbReference type="Pfam" id="PF00326">
    <property type="entry name" value="Peptidase_S9"/>
    <property type="match status" value="1"/>
</dbReference>
<name>A0A559IPP9_9BACL</name>
<keyword evidence="4" id="KW-1185">Reference proteome</keyword>
<dbReference type="GO" id="GO:0004252">
    <property type="term" value="F:serine-type endopeptidase activity"/>
    <property type="evidence" value="ECO:0007669"/>
    <property type="project" value="TreeGrafter"/>
</dbReference>
<evidence type="ECO:0000259" key="2">
    <source>
        <dbReference type="Pfam" id="PF00326"/>
    </source>
</evidence>
<evidence type="ECO:0000256" key="1">
    <source>
        <dbReference type="ARBA" id="ARBA00022801"/>
    </source>
</evidence>
<dbReference type="InterPro" id="IPR011042">
    <property type="entry name" value="6-blade_b-propeller_TolB-like"/>
</dbReference>
<dbReference type="EMBL" id="VNJK01000002">
    <property type="protein sequence ID" value="TVX89605.1"/>
    <property type="molecule type" value="Genomic_DNA"/>
</dbReference>
<gene>
    <name evidence="3" type="ORF">FPZ44_17690</name>
</gene>
<dbReference type="GO" id="GO:0006508">
    <property type="term" value="P:proteolysis"/>
    <property type="evidence" value="ECO:0007669"/>
    <property type="project" value="InterPro"/>
</dbReference>
<dbReference type="InterPro" id="IPR029058">
    <property type="entry name" value="AB_hydrolase_fold"/>
</dbReference>
<reference evidence="3 4" key="1">
    <citation type="submission" date="2019-07" db="EMBL/GenBank/DDBJ databases">
        <authorList>
            <person name="Kim J."/>
        </authorList>
    </citation>
    <scope>NUCLEOTIDE SEQUENCE [LARGE SCALE GENOMIC DNA]</scope>
    <source>
        <strain evidence="3 4">N4</strain>
    </source>
</reference>
<protein>
    <submittedName>
        <fullName evidence="3">S9 family peptidase</fullName>
    </submittedName>
</protein>
<dbReference type="PANTHER" id="PTHR42776">
    <property type="entry name" value="SERINE PEPTIDASE S9 FAMILY MEMBER"/>
    <property type="match status" value="1"/>
</dbReference>
<comment type="caution">
    <text evidence="3">The sequence shown here is derived from an EMBL/GenBank/DDBJ whole genome shotgun (WGS) entry which is preliminary data.</text>
</comment>
<feature type="domain" description="Peptidase S9 prolyl oligopeptidase catalytic" evidence="2">
    <location>
        <begin position="390"/>
        <end position="596"/>
    </location>
</feature>
<dbReference type="InterPro" id="IPR001375">
    <property type="entry name" value="Peptidase_S9_cat"/>
</dbReference>